<keyword evidence="2" id="KW-1185">Reference proteome</keyword>
<dbReference type="Pfam" id="PF10604">
    <property type="entry name" value="Polyketide_cyc2"/>
    <property type="match status" value="1"/>
</dbReference>
<evidence type="ECO:0000313" key="2">
    <source>
        <dbReference type="Proteomes" id="UP000799779"/>
    </source>
</evidence>
<gene>
    <name evidence="1" type="ORF">P154DRAFT_502038</name>
</gene>
<dbReference type="InterPro" id="IPR019587">
    <property type="entry name" value="Polyketide_cyclase/dehydratase"/>
</dbReference>
<evidence type="ECO:0000313" key="1">
    <source>
        <dbReference type="EMBL" id="KAF1994345.1"/>
    </source>
</evidence>
<dbReference type="OrthoDB" id="509124at2759"/>
<dbReference type="AlphaFoldDB" id="A0A6A5W5F1"/>
<protein>
    <recommendedName>
        <fullName evidence="3">Polyketide cyclase/dehydrase</fullName>
    </recommendedName>
</protein>
<name>A0A6A5W5F1_9PLEO</name>
<dbReference type="InterPro" id="IPR023393">
    <property type="entry name" value="START-like_dom_sf"/>
</dbReference>
<proteinExistence type="predicted"/>
<evidence type="ECO:0008006" key="3">
    <source>
        <dbReference type="Google" id="ProtNLM"/>
    </source>
</evidence>
<sequence>MVHVEVEINASPTEVRAVVLDFPSYPEWQTFAKSITIISPPDKSPNLLEPGDKLRAEFSGVTVEPIIESNTSSEFRWYGRGALNAFSGHHYFEYLESKSMPGGTTFVHGEEYMGWLTFIFERGPMSGSVRGMFMGYAEDLEKRAEGVKGGGVSS</sequence>
<dbReference type="PANTHER" id="PTHR36166:SF1">
    <property type="entry name" value="SRPBCC DOMAIN-CONTAINING PROTEIN"/>
    <property type="match status" value="1"/>
</dbReference>
<reference evidence="1" key="1">
    <citation type="journal article" date="2020" name="Stud. Mycol.">
        <title>101 Dothideomycetes genomes: a test case for predicting lifestyles and emergence of pathogens.</title>
        <authorList>
            <person name="Haridas S."/>
            <person name="Albert R."/>
            <person name="Binder M."/>
            <person name="Bloem J."/>
            <person name="Labutti K."/>
            <person name="Salamov A."/>
            <person name="Andreopoulos B."/>
            <person name="Baker S."/>
            <person name="Barry K."/>
            <person name="Bills G."/>
            <person name="Bluhm B."/>
            <person name="Cannon C."/>
            <person name="Castanera R."/>
            <person name="Culley D."/>
            <person name="Daum C."/>
            <person name="Ezra D."/>
            <person name="Gonzalez J."/>
            <person name="Henrissat B."/>
            <person name="Kuo A."/>
            <person name="Liang C."/>
            <person name="Lipzen A."/>
            <person name="Lutzoni F."/>
            <person name="Magnuson J."/>
            <person name="Mondo S."/>
            <person name="Nolan M."/>
            <person name="Ohm R."/>
            <person name="Pangilinan J."/>
            <person name="Park H.-J."/>
            <person name="Ramirez L."/>
            <person name="Alfaro M."/>
            <person name="Sun H."/>
            <person name="Tritt A."/>
            <person name="Yoshinaga Y."/>
            <person name="Zwiers L.-H."/>
            <person name="Turgeon B."/>
            <person name="Goodwin S."/>
            <person name="Spatafora J."/>
            <person name="Crous P."/>
            <person name="Grigoriev I."/>
        </authorList>
    </citation>
    <scope>NUCLEOTIDE SEQUENCE</scope>
    <source>
        <strain evidence="1">CBS 123094</strain>
    </source>
</reference>
<dbReference type="PANTHER" id="PTHR36166">
    <property type="entry name" value="CHROMOSOME 9, WHOLE GENOME SHOTGUN SEQUENCE"/>
    <property type="match status" value="1"/>
</dbReference>
<organism evidence="1 2">
    <name type="scientific">Amniculicola lignicola CBS 123094</name>
    <dbReference type="NCBI Taxonomy" id="1392246"/>
    <lineage>
        <taxon>Eukaryota</taxon>
        <taxon>Fungi</taxon>
        <taxon>Dikarya</taxon>
        <taxon>Ascomycota</taxon>
        <taxon>Pezizomycotina</taxon>
        <taxon>Dothideomycetes</taxon>
        <taxon>Pleosporomycetidae</taxon>
        <taxon>Pleosporales</taxon>
        <taxon>Amniculicolaceae</taxon>
        <taxon>Amniculicola</taxon>
    </lineage>
</organism>
<accession>A0A6A5W5F1</accession>
<dbReference type="SUPFAM" id="SSF55961">
    <property type="entry name" value="Bet v1-like"/>
    <property type="match status" value="1"/>
</dbReference>
<dbReference type="EMBL" id="ML977663">
    <property type="protein sequence ID" value="KAF1994345.1"/>
    <property type="molecule type" value="Genomic_DNA"/>
</dbReference>
<dbReference type="Gene3D" id="3.30.530.20">
    <property type="match status" value="1"/>
</dbReference>
<dbReference type="Proteomes" id="UP000799779">
    <property type="component" value="Unassembled WGS sequence"/>
</dbReference>
<dbReference type="CDD" id="cd07822">
    <property type="entry name" value="SRPBCC_4"/>
    <property type="match status" value="1"/>
</dbReference>